<proteinExistence type="predicted"/>
<evidence type="ECO:0000313" key="5">
    <source>
        <dbReference type="Proteomes" id="UP000191112"/>
    </source>
</evidence>
<dbReference type="Gene3D" id="3.90.550.10">
    <property type="entry name" value="Spore Coat Polysaccharide Biosynthesis Protein SpsA, Chain A"/>
    <property type="match status" value="1"/>
</dbReference>
<dbReference type="OrthoDB" id="9815829at2"/>
<name>A0A1T5FIR4_9FLAO</name>
<reference evidence="4 5" key="1">
    <citation type="submission" date="2017-02" db="EMBL/GenBank/DDBJ databases">
        <authorList>
            <person name="Peterson S.W."/>
        </authorList>
    </citation>
    <scope>NUCLEOTIDE SEQUENCE [LARGE SCALE GENOMIC DNA]</scope>
    <source>
        <strain evidence="4 5">DSM 22323</strain>
    </source>
</reference>
<feature type="domain" description="Glycosyltransferase 2-like" evidence="3">
    <location>
        <begin position="3"/>
        <end position="125"/>
    </location>
</feature>
<gene>
    <name evidence="4" type="ORF">SAMN05660477_02091</name>
</gene>
<dbReference type="InterPro" id="IPR029044">
    <property type="entry name" value="Nucleotide-diphossugar_trans"/>
</dbReference>
<keyword evidence="1" id="KW-0328">Glycosyltransferase</keyword>
<dbReference type="RefSeq" id="WP_079667308.1">
    <property type="nucleotide sequence ID" value="NZ_FUYZ01000006.1"/>
</dbReference>
<dbReference type="InterPro" id="IPR001173">
    <property type="entry name" value="Glyco_trans_2-like"/>
</dbReference>
<keyword evidence="5" id="KW-1185">Reference proteome</keyword>
<evidence type="ECO:0000259" key="3">
    <source>
        <dbReference type="Pfam" id="PF00535"/>
    </source>
</evidence>
<dbReference type="AlphaFoldDB" id="A0A1T5FIR4"/>
<evidence type="ECO:0000313" key="4">
    <source>
        <dbReference type="EMBL" id="SKB95966.1"/>
    </source>
</evidence>
<dbReference type="Proteomes" id="UP000191112">
    <property type="component" value="Unassembled WGS sequence"/>
</dbReference>
<dbReference type="PANTHER" id="PTHR22916:SF51">
    <property type="entry name" value="GLYCOSYLTRANSFERASE EPSH-RELATED"/>
    <property type="match status" value="1"/>
</dbReference>
<evidence type="ECO:0000256" key="2">
    <source>
        <dbReference type="ARBA" id="ARBA00022679"/>
    </source>
</evidence>
<dbReference type="CDD" id="cd00761">
    <property type="entry name" value="Glyco_tranf_GTA_type"/>
    <property type="match status" value="1"/>
</dbReference>
<accession>A0A1T5FIR4</accession>
<keyword evidence="2 4" id="KW-0808">Transferase</keyword>
<dbReference type="SUPFAM" id="SSF53448">
    <property type="entry name" value="Nucleotide-diphospho-sugar transferases"/>
    <property type="match status" value="1"/>
</dbReference>
<dbReference type="Pfam" id="PF00535">
    <property type="entry name" value="Glycos_transf_2"/>
    <property type="match status" value="1"/>
</dbReference>
<sequence>MITVIIPIYNAELYLENCLLSIVNQIYKDWQLILVDDGSTDSSLEICKKYEKLDSRIIVFSQENRGQAAARNYGLQQVKTPYVTFVDADDEIAEDTLSSNMQTLLNDQMIDVLQYPVFMNYATEQQYIRKPKTTLIQTDFYKAWLDSKQISWVIWDKIYKTSLFENVTFKEGIVYEDNLMILNLIEIVKKVCISEEGLYYYYTRGNSTMTSANTRKKEEDSFYVTTEITRLLFVKKNKDILIEFLVRLINIRKSLKHNYSSSVTIDKNFLSIVSKKDIILAKIDMKSKFKLLIEKYAN</sequence>
<protein>
    <submittedName>
        <fullName evidence="4">Glycosyltransferase involved in cell wall bisynthesis</fullName>
    </submittedName>
</protein>
<evidence type="ECO:0000256" key="1">
    <source>
        <dbReference type="ARBA" id="ARBA00022676"/>
    </source>
</evidence>
<dbReference type="GO" id="GO:0016758">
    <property type="term" value="F:hexosyltransferase activity"/>
    <property type="evidence" value="ECO:0007669"/>
    <property type="project" value="UniProtKB-ARBA"/>
</dbReference>
<organism evidence="4 5">
    <name type="scientific">Soonwooa buanensis</name>
    <dbReference type="NCBI Taxonomy" id="619805"/>
    <lineage>
        <taxon>Bacteria</taxon>
        <taxon>Pseudomonadati</taxon>
        <taxon>Bacteroidota</taxon>
        <taxon>Flavobacteriia</taxon>
        <taxon>Flavobacteriales</taxon>
        <taxon>Weeksellaceae</taxon>
        <taxon>Chryseobacterium group</taxon>
        <taxon>Soonwooa</taxon>
    </lineage>
</organism>
<dbReference type="PANTHER" id="PTHR22916">
    <property type="entry name" value="GLYCOSYLTRANSFERASE"/>
    <property type="match status" value="1"/>
</dbReference>
<dbReference type="STRING" id="619805.SAMN05660477_02091"/>
<dbReference type="EMBL" id="FUYZ01000006">
    <property type="protein sequence ID" value="SKB95966.1"/>
    <property type="molecule type" value="Genomic_DNA"/>
</dbReference>